<feature type="compositionally biased region" description="Basic and acidic residues" evidence="1">
    <location>
        <begin position="1"/>
        <end position="10"/>
    </location>
</feature>
<reference evidence="2 3" key="1">
    <citation type="submission" date="2019-03" db="EMBL/GenBank/DDBJ databases">
        <title>First draft genome of Liparis tanakae, snailfish: a comprehensive survey of snailfish specific genes.</title>
        <authorList>
            <person name="Kim W."/>
            <person name="Song I."/>
            <person name="Jeong J.-H."/>
            <person name="Kim D."/>
            <person name="Kim S."/>
            <person name="Ryu S."/>
            <person name="Song J.Y."/>
            <person name="Lee S.K."/>
        </authorList>
    </citation>
    <scope>NUCLEOTIDE SEQUENCE [LARGE SCALE GENOMIC DNA]</scope>
    <source>
        <tissue evidence="2">Muscle</tissue>
    </source>
</reference>
<name>A0A4Z2GZJ5_9TELE</name>
<gene>
    <name evidence="2" type="ORF">EYF80_030822</name>
</gene>
<dbReference type="EMBL" id="SRLO01000367">
    <property type="protein sequence ID" value="TNN58909.1"/>
    <property type="molecule type" value="Genomic_DNA"/>
</dbReference>
<feature type="compositionally biased region" description="Low complexity" evidence="1">
    <location>
        <begin position="38"/>
        <end position="70"/>
    </location>
</feature>
<evidence type="ECO:0000256" key="1">
    <source>
        <dbReference type="SAM" id="MobiDB-lite"/>
    </source>
</evidence>
<dbReference type="AlphaFoldDB" id="A0A4Z2GZJ5"/>
<feature type="region of interest" description="Disordered" evidence="1">
    <location>
        <begin position="1"/>
        <end position="81"/>
    </location>
</feature>
<proteinExistence type="predicted"/>
<protein>
    <submittedName>
        <fullName evidence="2">Uncharacterized protein</fullName>
    </submittedName>
</protein>
<organism evidence="2 3">
    <name type="scientific">Liparis tanakae</name>
    <name type="common">Tanaka's snailfish</name>
    <dbReference type="NCBI Taxonomy" id="230148"/>
    <lineage>
        <taxon>Eukaryota</taxon>
        <taxon>Metazoa</taxon>
        <taxon>Chordata</taxon>
        <taxon>Craniata</taxon>
        <taxon>Vertebrata</taxon>
        <taxon>Euteleostomi</taxon>
        <taxon>Actinopterygii</taxon>
        <taxon>Neopterygii</taxon>
        <taxon>Teleostei</taxon>
        <taxon>Neoteleostei</taxon>
        <taxon>Acanthomorphata</taxon>
        <taxon>Eupercaria</taxon>
        <taxon>Perciformes</taxon>
        <taxon>Cottioidei</taxon>
        <taxon>Cottales</taxon>
        <taxon>Liparidae</taxon>
        <taxon>Liparis</taxon>
    </lineage>
</organism>
<evidence type="ECO:0000313" key="3">
    <source>
        <dbReference type="Proteomes" id="UP000314294"/>
    </source>
</evidence>
<comment type="caution">
    <text evidence="2">The sequence shown here is derived from an EMBL/GenBank/DDBJ whole genome shotgun (WGS) entry which is preliminary data.</text>
</comment>
<keyword evidence="3" id="KW-1185">Reference proteome</keyword>
<dbReference type="Proteomes" id="UP000314294">
    <property type="component" value="Unassembled WGS sequence"/>
</dbReference>
<sequence length="81" mass="8389">MSKTAIEGKRRTGGIVCPEMEPPPHLSQNRHVTVAGRLSSSSAACHRSSSLSLSSQSSSESSGISSTGASPPVKAEIIIKR</sequence>
<evidence type="ECO:0000313" key="2">
    <source>
        <dbReference type="EMBL" id="TNN58909.1"/>
    </source>
</evidence>
<accession>A0A4Z2GZJ5</accession>